<proteinExistence type="predicted"/>
<feature type="chain" id="PRO_5043031971" description="DUF4806 domain-containing protein" evidence="1">
    <location>
        <begin position="25"/>
        <end position="597"/>
    </location>
</feature>
<feature type="domain" description="DUF4806" evidence="2">
    <location>
        <begin position="296"/>
        <end position="388"/>
    </location>
</feature>
<dbReference type="EMBL" id="JARPUR010000001">
    <property type="protein sequence ID" value="KAK4885404.1"/>
    <property type="molecule type" value="Genomic_DNA"/>
</dbReference>
<reference evidence="4" key="1">
    <citation type="submission" date="2023-01" db="EMBL/GenBank/DDBJ databases">
        <title>Key to firefly adult light organ development and bioluminescence: homeobox transcription factors regulate luciferase expression and transportation to peroxisome.</title>
        <authorList>
            <person name="Fu X."/>
        </authorList>
    </citation>
    <scope>NUCLEOTIDE SEQUENCE [LARGE SCALE GENOMIC DNA]</scope>
</reference>
<evidence type="ECO:0000256" key="1">
    <source>
        <dbReference type="SAM" id="SignalP"/>
    </source>
</evidence>
<keyword evidence="1" id="KW-0732">Signal</keyword>
<evidence type="ECO:0000313" key="3">
    <source>
        <dbReference type="EMBL" id="KAK4885404.1"/>
    </source>
</evidence>
<evidence type="ECO:0000313" key="4">
    <source>
        <dbReference type="Proteomes" id="UP001353858"/>
    </source>
</evidence>
<dbReference type="Pfam" id="PF16064">
    <property type="entry name" value="DUF4806"/>
    <property type="match status" value="1"/>
</dbReference>
<feature type="signal peptide" evidence="1">
    <location>
        <begin position="1"/>
        <end position="24"/>
    </location>
</feature>
<evidence type="ECO:0000259" key="2">
    <source>
        <dbReference type="Pfam" id="PF16064"/>
    </source>
</evidence>
<dbReference type="Proteomes" id="UP001353858">
    <property type="component" value="Unassembled WGS sequence"/>
</dbReference>
<gene>
    <name evidence="3" type="ORF">RN001_001675</name>
</gene>
<sequence>MFNKNYALLCFLLLVYCIKQDAFADKEDKSDEVSFFTLSIIFFNSIKLYLVIRFFNVIKFIVSTQFSQMDFFKVVSTIEKNGVNVCVVPHKWEAAQVLKWPGHLNHSTRESLRCNVASAPEDCWVEYPCIVKCTGLTEFKDALRMEKELSKCIDTDAEEGLFIEMAQKKKRHTLGNISNLIDRNDLFDKHKKENKIKIISQEVIEPISSNDNAVGTSVYKTLFVNTDGSLQTISCTNSSTDTIPNQVGIGIEETLLEIREEMTTIINEIKNIKSRELRSAASVVIAKPLETDLLSLINFPLASSEEIEVMDKEIRNNERFKAQLISYLSKIGGTSREADGTKVAYKIVDRVFTPTVLINYTWTGISRDKMSKKMAFQGLEGILNVFFEVVSLADSRHTIQKNNNIFKDGVLKYALKRSLRKICTTNNSNDTNETDEIEATIEVEPTSMLSITEEGNTEQDINNVEKSQRSGSGVDDLYTSHLWYFNLLMFLTDHELPTTSIDNIEDLSQELDLEVDNNKDMLDGEENNSIPSQSNINNEVRKKEKATLVDASRINKRGGSDEKRGPSKIKKMKIEKSKYFLRHAQMRFNRNLQKAKP</sequence>
<protein>
    <recommendedName>
        <fullName evidence="2">DUF4806 domain-containing protein</fullName>
    </recommendedName>
</protein>
<keyword evidence="4" id="KW-1185">Reference proteome</keyword>
<dbReference type="InterPro" id="IPR032071">
    <property type="entry name" value="DUF4806"/>
</dbReference>
<organism evidence="3 4">
    <name type="scientific">Aquatica leii</name>
    <dbReference type="NCBI Taxonomy" id="1421715"/>
    <lineage>
        <taxon>Eukaryota</taxon>
        <taxon>Metazoa</taxon>
        <taxon>Ecdysozoa</taxon>
        <taxon>Arthropoda</taxon>
        <taxon>Hexapoda</taxon>
        <taxon>Insecta</taxon>
        <taxon>Pterygota</taxon>
        <taxon>Neoptera</taxon>
        <taxon>Endopterygota</taxon>
        <taxon>Coleoptera</taxon>
        <taxon>Polyphaga</taxon>
        <taxon>Elateriformia</taxon>
        <taxon>Elateroidea</taxon>
        <taxon>Lampyridae</taxon>
        <taxon>Luciolinae</taxon>
        <taxon>Aquatica</taxon>
    </lineage>
</organism>
<accession>A0AAN7SLG0</accession>
<dbReference type="AlphaFoldDB" id="A0AAN7SLG0"/>
<comment type="caution">
    <text evidence="3">The sequence shown here is derived from an EMBL/GenBank/DDBJ whole genome shotgun (WGS) entry which is preliminary data.</text>
</comment>
<name>A0AAN7SLG0_9COLE</name>